<dbReference type="InterPro" id="IPR034164">
    <property type="entry name" value="Pepsin-like_dom"/>
</dbReference>
<protein>
    <submittedName>
        <fullName evidence="9">Lysosomal aspartic protease</fullName>
    </submittedName>
</protein>
<reference evidence="9 10" key="1">
    <citation type="journal article" date="2021" name="Elife">
        <title>Chloroplast acquisition without the gene transfer in kleptoplastic sea slugs, Plakobranchus ocellatus.</title>
        <authorList>
            <person name="Maeda T."/>
            <person name="Takahashi S."/>
            <person name="Yoshida T."/>
            <person name="Shimamura S."/>
            <person name="Takaki Y."/>
            <person name="Nagai Y."/>
            <person name="Toyoda A."/>
            <person name="Suzuki Y."/>
            <person name="Arimoto A."/>
            <person name="Ishii H."/>
            <person name="Satoh N."/>
            <person name="Nishiyama T."/>
            <person name="Hasebe M."/>
            <person name="Maruyama T."/>
            <person name="Minagawa J."/>
            <person name="Obokata J."/>
            <person name="Shigenobu S."/>
        </authorList>
    </citation>
    <scope>NUCLEOTIDE SEQUENCE [LARGE SCALE GENOMIC DNA]</scope>
</reference>
<evidence type="ECO:0000256" key="1">
    <source>
        <dbReference type="ARBA" id="ARBA00007447"/>
    </source>
</evidence>
<dbReference type="InterPro" id="IPR033121">
    <property type="entry name" value="PEPTIDASE_A1"/>
</dbReference>
<evidence type="ECO:0000313" key="9">
    <source>
        <dbReference type="EMBL" id="GFO43114.1"/>
    </source>
</evidence>
<feature type="disulfide bond" evidence="5">
    <location>
        <begin position="99"/>
        <end position="106"/>
    </location>
</feature>
<name>A0AAV4DFV6_9GAST</name>
<dbReference type="FunFam" id="2.40.70.10:FF:000115">
    <property type="entry name" value="Lysosomal aspartic protease"/>
    <property type="match status" value="1"/>
</dbReference>
<dbReference type="SUPFAM" id="SSF50630">
    <property type="entry name" value="Acid proteases"/>
    <property type="match status" value="1"/>
</dbReference>
<keyword evidence="5" id="KW-1015">Disulfide bond</keyword>
<evidence type="ECO:0000256" key="7">
    <source>
        <dbReference type="SAM" id="SignalP"/>
    </source>
</evidence>
<dbReference type="GO" id="GO:0004190">
    <property type="term" value="F:aspartic-type endopeptidase activity"/>
    <property type="evidence" value="ECO:0007669"/>
    <property type="project" value="UniProtKB-KW"/>
</dbReference>
<dbReference type="AlphaFoldDB" id="A0AAV4DFV6"/>
<dbReference type="InterPro" id="IPR001461">
    <property type="entry name" value="Aspartic_peptidase_A1"/>
</dbReference>
<dbReference type="Pfam" id="PF00026">
    <property type="entry name" value="Asp"/>
    <property type="match status" value="1"/>
</dbReference>
<dbReference type="PROSITE" id="PS51767">
    <property type="entry name" value="PEPTIDASE_A1"/>
    <property type="match status" value="1"/>
</dbReference>
<gene>
    <name evidence="9" type="ORF">PoB_006961900</name>
</gene>
<sequence length="255" mass="28020">MHLCTNVILILALASSLAAGIVNIPLFRMNPEHRATCFSTRLRRSPFSLSPNEEMAEVNITNYNDDEFYGPITIGTPGQMLYVIFDTGSADFWVPSASCLHNNMPCQFHRKYISAASSTYKHVGELFNITYRKGKVLGFQSKDTVTVAGLPVKNQIFGEAVLESEVFLKIIADGILGMGFSSISQMGQPTVFDNMLSQGLVRAPVFSFYLSSLKKTPDGAGSVLILGGTNPDLYTGNLTYVDLTLAQFWQFKMDG</sequence>
<evidence type="ECO:0000256" key="4">
    <source>
        <dbReference type="ARBA" id="ARBA00022801"/>
    </source>
</evidence>
<accession>A0AAV4DFV6</accession>
<evidence type="ECO:0000259" key="8">
    <source>
        <dbReference type="PROSITE" id="PS51767"/>
    </source>
</evidence>
<feature type="signal peptide" evidence="7">
    <location>
        <begin position="1"/>
        <end position="18"/>
    </location>
</feature>
<dbReference type="GO" id="GO:0006508">
    <property type="term" value="P:proteolysis"/>
    <property type="evidence" value="ECO:0007669"/>
    <property type="project" value="UniProtKB-KW"/>
</dbReference>
<dbReference type="Proteomes" id="UP000735302">
    <property type="component" value="Unassembled WGS sequence"/>
</dbReference>
<dbReference type="PROSITE" id="PS00141">
    <property type="entry name" value="ASP_PROTEASE"/>
    <property type="match status" value="1"/>
</dbReference>
<dbReference type="InterPro" id="IPR021109">
    <property type="entry name" value="Peptidase_aspartic_dom_sf"/>
</dbReference>
<evidence type="ECO:0000256" key="6">
    <source>
        <dbReference type="RuleBase" id="RU000454"/>
    </source>
</evidence>
<evidence type="ECO:0000256" key="5">
    <source>
        <dbReference type="PIRSR" id="PIRSR601461-2"/>
    </source>
</evidence>
<keyword evidence="4 6" id="KW-0378">Hydrolase</keyword>
<dbReference type="PANTHER" id="PTHR47966:SF51">
    <property type="entry name" value="BETA-SITE APP-CLEAVING ENZYME, ISOFORM A-RELATED"/>
    <property type="match status" value="1"/>
</dbReference>
<keyword evidence="2 6" id="KW-0645">Protease</keyword>
<comment type="similarity">
    <text evidence="1 6">Belongs to the peptidase A1 family.</text>
</comment>
<proteinExistence type="inferred from homology"/>
<evidence type="ECO:0000256" key="2">
    <source>
        <dbReference type="ARBA" id="ARBA00022670"/>
    </source>
</evidence>
<comment type="caution">
    <text evidence="9">The sequence shown here is derived from an EMBL/GenBank/DDBJ whole genome shotgun (WGS) entry which is preliminary data.</text>
</comment>
<dbReference type="Gene3D" id="2.40.70.10">
    <property type="entry name" value="Acid Proteases"/>
    <property type="match status" value="2"/>
</dbReference>
<feature type="chain" id="PRO_5043943588" evidence="7">
    <location>
        <begin position="19"/>
        <end position="255"/>
    </location>
</feature>
<dbReference type="EMBL" id="BLXT01007857">
    <property type="protein sequence ID" value="GFO43114.1"/>
    <property type="molecule type" value="Genomic_DNA"/>
</dbReference>
<evidence type="ECO:0000313" key="10">
    <source>
        <dbReference type="Proteomes" id="UP000735302"/>
    </source>
</evidence>
<dbReference type="CDD" id="cd05471">
    <property type="entry name" value="pepsin_like"/>
    <property type="match status" value="1"/>
</dbReference>
<dbReference type="InterPro" id="IPR001969">
    <property type="entry name" value="Aspartic_peptidase_AS"/>
</dbReference>
<dbReference type="PRINTS" id="PR00792">
    <property type="entry name" value="PEPSIN"/>
</dbReference>
<keyword evidence="3 6" id="KW-0064">Aspartyl protease</keyword>
<organism evidence="9 10">
    <name type="scientific">Plakobranchus ocellatus</name>
    <dbReference type="NCBI Taxonomy" id="259542"/>
    <lineage>
        <taxon>Eukaryota</taxon>
        <taxon>Metazoa</taxon>
        <taxon>Spiralia</taxon>
        <taxon>Lophotrochozoa</taxon>
        <taxon>Mollusca</taxon>
        <taxon>Gastropoda</taxon>
        <taxon>Heterobranchia</taxon>
        <taxon>Euthyneura</taxon>
        <taxon>Panpulmonata</taxon>
        <taxon>Sacoglossa</taxon>
        <taxon>Placobranchoidea</taxon>
        <taxon>Plakobranchidae</taxon>
        <taxon>Plakobranchus</taxon>
    </lineage>
</organism>
<keyword evidence="10" id="KW-1185">Reference proteome</keyword>
<dbReference type="PANTHER" id="PTHR47966">
    <property type="entry name" value="BETA-SITE APP-CLEAVING ENZYME, ISOFORM A-RELATED"/>
    <property type="match status" value="1"/>
</dbReference>
<evidence type="ECO:0000256" key="3">
    <source>
        <dbReference type="ARBA" id="ARBA00022750"/>
    </source>
</evidence>
<feature type="domain" description="Peptidase A1" evidence="8">
    <location>
        <begin position="68"/>
        <end position="255"/>
    </location>
</feature>
<keyword evidence="7" id="KW-0732">Signal</keyword>